<comment type="caution">
    <text evidence="2">The sequence shown here is derived from an EMBL/GenBank/DDBJ whole genome shotgun (WGS) entry which is preliminary data.</text>
</comment>
<reference evidence="2 3" key="1">
    <citation type="submission" date="2020-02" db="EMBL/GenBank/DDBJ databases">
        <title>Identification and distribution of gene clusters putatively required for synthesis of sphingolipid metabolism inhibitors in phylogenetically diverse species of the filamentous fungus Fusarium.</title>
        <authorList>
            <person name="Kim H.-S."/>
            <person name="Busman M."/>
            <person name="Brown D.W."/>
            <person name="Divon H."/>
            <person name="Uhlig S."/>
            <person name="Proctor R.H."/>
        </authorList>
    </citation>
    <scope>NUCLEOTIDE SEQUENCE [LARGE SCALE GENOMIC DNA]</scope>
    <source>
        <strain evidence="2 3">NRRL 2903</strain>
    </source>
</reference>
<gene>
    <name evidence="2" type="ORF">FAUST_6319</name>
</gene>
<evidence type="ECO:0000313" key="3">
    <source>
        <dbReference type="Proteomes" id="UP000537989"/>
    </source>
</evidence>
<dbReference type="AlphaFoldDB" id="A0AAN6BZ98"/>
<name>A0AAN6BZ98_FUSAU</name>
<feature type="region of interest" description="Disordered" evidence="1">
    <location>
        <begin position="122"/>
        <end position="155"/>
    </location>
</feature>
<evidence type="ECO:0000256" key="1">
    <source>
        <dbReference type="SAM" id="MobiDB-lite"/>
    </source>
</evidence>
<evidence type="ECO:0000313" key="2">
    <source>
        <dbReference type="EMBL" id="KAF5236840.1"/>
    </source>
</evidence>
<dbReference type="Proteomes" id="UP000537989">
    <property type="component" value="Unassembled WGS sequence"/>
</dbReference>
<sequence length="269" mass="30867">MADRPQSDGTHYRDFVDDSDITTTRPPFSNISNFTQLTAFERMRLSEHLRAWFKVVDKEDTKAHQLTITKDQRRRFNEELFDRWSSSYGTQELPSSPSKKRMEDSRLCVSVWSEDLPLSVAAKRKRGSDDDDETPSPKKTKRDGRTSPRKRGQPAFVTINKTIGKGETKVSFDFKDNVGQLATSEFIQWDDPLGAESLKAKAMVQHDMHEQERIRNFNTELIIRSARNYIVEVAKAGTPQQRSDLFKQIHAENARIIAFAESLSHSEAT</sequence>
<organism evidence="2 3">
    <name type="scientific">Fusarium austroamericanum</name>
    <dbReference type="NCBI Taxonomy" id="282268"/>
    <lineage>
        <taxon>Eukaryota</taxon>
        <taxon>Fungi</taxon>
        <taxon>Dikarya</taxon>
        <taxon>Ascomycota</taxon>
        <taxon>Pezizomycotina</taxon>
        <taxon>Sordariomycetes</taxon>
        <taxon>Hypocreomycetidae</taxon>
        <taxon>Hypocreales</taxon>
        <taxon>Nectriaceae</taxon>
        <taxon>Fusarium</taxon>
    </lineage>
</organism>
<protein>
    <submittedName>
        <fullName evidence="2">Uncharacterized protein</fullName>
    </submittedName>
</protein>
<accession>A0AAN6BZ98</accession>
<proteinExistence type="predicted"/>
<dbReference type="EMBL" id="JAAMOD010000167">
    <property type="protein sequence ID" value="KAF5236840.1"/>
    <property type="molecule type" value="Genomic_DNA"/>
</dbReference>
<keyword evidence="3" id="KW-1185">Reference proteome</keyword>
<feature type="compositionally biased region" description="Basic residues" evidence="1">
    <location>
        <begin position="138"/>
        <end position="152"/>
    </location>
</feature>